<dbReference type="Proteomes" id="UP001500630">
    <property type="component" value="Unassembled WGS sequence"/>
</dbReference>
<accession>A0ABP6WE14</accession>
<dbReference type="RefSeq" id="WP_345562630.1">
    <property type="nucleotide sequence ID" value="NZ_BAABDQ010000006.1"/>
</dbReference>
<proteinExistence type="predicted"/>
<evidence type="ECO:0000313" key="2">
    <source>
        <dbReference type="EMBL" id="GAA3550238.1"/>
    </source>
</evidence>
<protein>
    <submittedName>
        <fullName evidence="2">Uncharacterized protein</fullName>
    </submittedName>
</protein>
<comment type="caution">
    <text evidence="2">The sequence shown here is derived from an EMBL/GenBank/DDBJ whole genome shotgun (WGS) entry which is preliminary data.</text>
</comment>
<keyword evidence="3" id="KW-1185">Reference proteome</keyword>
<gene>
    <name evidence="2" type="ORF">GCM10022419_033110</name>
</gene>
<evidence type="ECO:0000313" key="3">
    <source>
        <dbReference type="Proteomes" id="UP001500630"/>
    </source>
</evidence>
<dbReference type="EMBL" id="BAABDQ010000006">
    <property type="protein sequence ID" value="GAA3550238.1"/>
    <property type="molecule type" value="Genomic_DNA"/>
</dbReference>
<reference evidence="3" key="1">
    <citation type="journal article" date="2019" name="Int. J. Syst. Evol. Microbiol.">
        <title>The Global Catalogue of Microorganisms (GCM) 10K type strain sequencing project: providing services to taxonomists for standard genome sequencing and annotation.</title>
        <authorList>
            <consortium name="The Broad Institute Genomics Platform"/>
            <consortium name="The Broad Institute Genome Sequencing Center for Infectious Disease"/>
            <person name="Wu L."/>
            <person name="Ma J."/>
        </authorList>
    </citation>
    <scope>NUCLEOTIDE SEQUENCE [LARGE SCALE GENOMIC DNA]</scope>
    <source>
        <strain evidence="3">JCM 17326</strain>
    </source>
</reference>
<feature type="compositionally biased region" description="Basic and acidic residues" evidence="1">
    <location>
        <begin position="91"/>
        <end position="101"/>
    </location>
</feature>
<feature type="region of interest" description="Disordered" evidence="1">
    <location>
        <begin position="91"/>
        <end position="111"/>
    </location>
</feature>
<sequence length="111" mass="12480">MAARARQPVTVEPKQDEQESAPAFVWEPYTPGSVLRVSHTSCCGLYEWAAEGGQFFVLRSAGDRGYEETGRGRYRQALDVYIALAEAHRGEHLRRGERPDPDTFLLNGRRG</sequence>
<feature type="region of interest" description="Disordered" evidence="1">
    <location>
        <begin position="1"/>
        <end position="23"/>
    </location>
</feature>
<name>A0ABP6WE14_9ACTN</name>
<organism evidence="2 3">
    <name type="scientific">Nonomuraea rosea</name>
    <dbReference type="NCBI Taxonomy" id="638574"/>
    <lineage>
        <taxon>Bacteria</taxon>
        <taxon>Bacillati</taxon>
        <taxon>Actinomycetota</taxon>
        <taxon>Actinomycetes</taxon>
        <taxon>Streptosporangiales</taxon>
        <taxon>Streptosporangiaceae</taxon>
        <taxon>Nonomuraea</taxon>
    </lineage>
</organism>
<evidence type="ECO:0000256" key="1">
    <source>
        <dbReference type="SAM" id="MobiDB-lite"/>
    </source>
</evidence>